<evidence type="ECO:0000313" key="2">
    <source>
        <dbReference type="Proteomes" id="UP001370100"/>
    </source>
</evidence>
<proteinExistence type="predicted"/>
<organism evidence="1 2">
    <name type="scientific">Actinomycetospora aeridis</name>
    <dbReference type="NCBI Taxonomy" id="3129231"/>
    <lineage>
        <taxon>Bacteria</taxon>
        <taxon>Bacillati</taxon>
        <taxon>Actinomycetota</taxon>
        <taxon>Actinomycetes</taxon>
        <taxon>Pseudonocardiales</taxon>
        <taxon>Pseudonocardiaceae</taxon>
        <taxon>Actinomycetospora</taxon>
    </lineage>
</organism>
<protein>
    <submittedName>
        <fullName evidence="1">Uncharacterized protein</fullName>
    </submittedName>
</protein>
<dbReference type="RefSeq" id="WP_337718775.1">
    <property type="nucleotide sequence ID" value="NZ_JBBEGL010000014.1"/>
</dbReference>
<accession>A0ABU8NDV3</accession>
<reference evidence="1 2" key="1">
    <citation type="submission" date="2024-03" db="EMBL/GenBank/DDBJ databases">
        <title>Actinomycetospora sp. OC33-EN06, a novel actinomycete isolated from wild orchid (Aerides multiflora).</title>
        <authorList>
            <person name="Suriyachadkun C."/>
        </authorList>
    </citation>
    <scope>NUCLEOTIDE SEQUENCE [LARGE SCALE GENOMIC DNA]</scope>
    <source>
        <strain evidence="1 2">OC33-EN06</strain>
    </source>
</reference>
<dbReference type="Proteomes" id="UP001370100">
    <property type="component" value="Unassembled WGS sequence"/>
</dbReference>
<comment type="caution">
    <text evidence="1">The sequence shown here is derived from an EMBL/GenBank/DDBJ whole genome shotgun (WGS) entry which is preliminary data.</text>
</comment>
<name>A0ABU8NDV3_9PSEU</name>
<gene>
    <name evidence="1" type="ORF">WCD41_29245</name>
</gene>
<keyword evidence="2" id="KW-1185">Reference proteome</keyword>
<evidence type="ECO:0000313" key="1">
    <source>
        <dbReference type="EMBL" id="MEJ2890576.1"/>
    </source>
</evidence>
<dbReference type="EMBL" id="JBBEGL010000014">
    <property type="protein sequence ID" value="MEJ2890576.1"/>
    <property type="molecule type" value="Genomic_DNA"/>
</dbReference>
<sequence length="45" mass="4496">MVEGDEIVLGPLPKGIAGHTDGARAVSESSFAFETLDLPGSVPGA</sequence>